<protein>
    <submittedName>
        <fullName evidence="2">Helix-turn-helix domain-containing protein</fullName>
    </submittedName>
</protein>
<dbReference type="Proteomes" id="UP000320443">
    <property type="component" value="Unassembled WGS sequence"/>
</dbReference>
<dbReference type="RefSeq" id="WP_071409923.1">
    <property type="nucleotide sequence ID" value="NZ_VKDK01000013.1"/>
</dbReference>
<dbReference type="Pfam" id="PF12728">
    <property type="entry name" value="HTH_17"/>
    <property type="match status" value="1"/>
</dbReference>
<reference evidence="2 3" key="1">
    <citation type="submission" date="2019-07" db="EMBL/GenBank/DDBJ databases">
        <title>Draft genome of C. aurimucosum strain 2274.</title>
        <authorList>
            <person name="Pacheco L.G.C."/>
            <person name="Aguiar E.R.G.R."/>
            <person name="Santos C.S."/>
            <person name="Rocha D.J.P.G."/>
            <person name="Sant'Anna L.O."/>
            <person name="Mattos-Guaraldi A.L."/>
            <person name="Santos L.S."/>
        </authorList>
    </citation>
    <scope>NUCLEOTIDE SEQUENCE [LARGE SCALE GENOMIC DNA]</scope>
    <source>
        <strain evidence="2 3">2274</strain>
    </source>
</reference>
<dbReference type="InterPro" id="IPR041657">
    <property type="entry name" value="HTH_17"/>
</dbReference>
<evidence type="ECO:0000313" key="3">
    <source>
        <dbReference type="Proteomes" id="UP000320443"/>
    </source>
</evidence>
<feature type="domain" description="Helix-turn-helix" evidence="1">
    <location>
        <begin position="8"/>
        <end position="57"/>
    </location>
</feature>
<keyword evidence="3" id="KW-1185">Reference proteome</keyword>
<name>A0A553FUQ9_9CORY</name>
<dbReference type="InterPro" id="IPR009061">
    <property type="entry name" value="DNA-bd_dom_put_sf"/>
</dbReference>
<dbReference type="EMBL" id="VKDK01000013">
    <property type="protein sequence ID" value="TRX60982.1"/>
    <property type="molecule type" value="Genomic_DNA"/>
</dbReference>
<organism evidence="2 3">
    <name type="scientific">Corynebacterium hiratae</name>
    <dbReference type="NCBI Taxonomy" id="3139423"/>
    <lineage>
        <taxon>Bacteria</taxon>
        <taxon>Bacillati</taxon>
        <taxon>Actinomycetota</taxon>
        <taxon>Actinomycetes</taxon>
        <taxon>Mycobacteriales</taxon>
        <taxon>Corynebacteriaceae</taxon>
        <taxon>Corynebacterium</taxon>
    </lineage>
</organism>
<comment type="caution">
    <text evidence="2">The sequence shown here is derived from an EMBL/GenBank/DDBJ whole genome shotgun (WGS) entry which is preliminary data.</text>
</comment>
<proteinExistence type="predicted"/>
<evidence type="ECO:0000259" key="1">
    <source>
        <dbReference type="Pfam" id="PF12728"/>
    </source>
</evidence>
<dbReference type="AlphaFoldDB" id="A0A553FUQ9"/>
<sequence length="61" mass="7160">MNITRDTYTTNEAAEVIGCKPTTLHTWRHRKTGPKWHRVAGRIRYFKTDVEEWLQAQMASA</sequence>
<accession>A0A553FUQ9</accession>
<dbReference type="SUPFAM" id="SSF46955">
    <property type="entry name" value="Putative DNA-binding domain"/>
    <property type="match status" value="1"/>
</dbReference>
<evidence type="ECO:0000313" key="2">
    <source>
        <dbReference type="EMBL" id="TRX60982.1"/>
    </source>
</evidence>
<gene>
    <name evidence="2" type="ORF">FNY97_08545</name>
</gene>